<reference evidence="3" key="2">
    <citation type="submission" date="2023-06" db="EMBL/GenBank/DDBJ databases">
        <authorList>
            <person name="Ma L."/>
            <person name="Liu K.-W."/>
            <person name="Li Z."/>
            <person name="Hsiao Y.-Y."/>
            <person name="Qi Y."/>
            <person name="Fu T."/>
            <person name="Tang G."/>
            <person name="Zhang D."/>
            <person name="Sun W.-H."/>
            <person name="Liu D.-K."/>
            <person name="Li Y."/>
            <person name="Chen G.-Z."/>
            <person name="Liu X.-D."/>
            <person name="Liao X.-Y."/>
            <person name="Jiang Y.-T."/>
            <person name="Yu X."/>
            <person name="Hao Y."/>
            <person name="Huang J."/>
            <person name="Zhao X.-W."/>
            <person name="Ke S."/>
            <person name="Chen Y.-Y."/>
            <person name="Wu W.-L."/>
            <person name="Hsu J.-L."/>
            <person name="Lin Y.-F."/>
            <person name="Huang M.-D."/>
            <person name="Li C.-Y."/>
            <person name="Huang L."/>
            <person name="Wang Z.-W."/>
            <person name="Zhao X."/>
            <person name="Zhong W.-Y."/>
            <person name="Peng D.-H."/>
            <person name="Ahmad S."/>
            <person name="Lan S."/>
            <person name="Zhang J.-S."/>
            <person name="Tsai W.-C."/>
            <person name="Van De Peer Y."/>
            <person name="Liu Z.-J."/>
        </authorList>
    </citation>
    <scope>NUCLEOTIDE SEQUENCE</scope>
    <source>
        <strain evidence="3">SCP</strain>
        <tissue evidence="3">Leaves</tissue>
    </source>
</reference>
<keyword evidence="4" id="KW-1185">Reference proteome</keyword>
<dbReference type="Proteomes" id="UP001179952">
    <property type="component" value="Unassembled WGS sequence"/>
</dbReference>
<protein>
    <recommendedName>
        <fullName evidence="5">Transmembrane protein</fullName>
    </recommendedName>
</protein>
<organism evidence="3 4">
    <name type="scientific">Acorus gramineus</name>
    <name type="common">Dwarf sweet flag</name>
    <dbReference type="NCBI Taxonomy" id="55184"/>
    <lineage>
        <taxon>Eukaryota</taxon>
        <taxon>Viridiplantae</taxon>
        <taxon>Streptophyta</taxon>
        <taxon>Embryophyta</taxon>
        <taxon>Tracheophyta</taxon>
        <taxon>Spermatophyta</taxon>
        <taxon>Magnoliopsida</taxon>
        <taxon>Liliopsida</taxon>
        <taxon>Acoraceae</taxon>
        <taxon>Acorus</taxon>
    </lineage>
</organism>
<name>A0AAV9B9Y0_ACOGR</name>
<comment type="caution">
    <text evidence="3">The sequence shown here is derived from an EMBL/GenBank/DDBJ whole genome shotgun (WGS) entry which is preliminary data.</text>
</comment>
<proteinExistence type="predicted"/>
<feature type="signal peptide" evidence="2">
    <location>
        <begin position="1"/>
        <end position="31"/>
    </location>
</feature>
<keyword evidence="2" id="KW-0732">Signal</keyword>
<evidence type="ECO:0000313" key="3">
    <source>
        <dbReference type="EMBL" id="KAK1273160.1"/>
    </source>
</evidence>
<gene>
    <name evidence="3" type="ORF">QJS04_geneDACA007874</name>
</gene>
<reference evidence="3" key="1">
    <citation type="journal article" date="2023" name="Nat. Commun.">
        <title>Diploid and tetraploid genomes of Acorus and the evolution of monocots.</title>
        <authorList>
            <person name="Ma L."/>
            <person name="Liu K.W."/>
            <person name="Li Z."/>
            <person name="Hsiao Y.Y."/>
            <person name="Qi Y."/>
            <person name="Fu T."/>
            <person name="Tang G.D."/>
            <person name="Zhang D."/>
            <person name="Sun W.H."/>
            <person name="Liu D.K."/>
            <person name="Li Y."/>
            <person name="Chen G.Z."/>
            <person name="Liu X.D."/>
            <person name="Liao X.Y."/>
            <person name="Jiang Y.T."/>
            <person name="Yu X."/>
            <person name="Hao Y."/>
            <person name="Huang J."/>
            <person name="Zhao X.W."/>
            <person name="Ke S."/>
            <person name="Chen Y.Y."/>
            <person name="Wu W.L."/>
            <person name="Hsu J.L."/>
            <person name="Lin Y.F."/>
            <person name="Huang M.D."/>
            <person name="Li C.Y."/>
            <person name="Huang L."/>
            <person name="Wang Z.W."/>
            <person name="Zhao X."/>
            <person name="Zhong W.Y."/>
            <person name="Peng D.H."/>
            <person name="Ahmad S."/>
            <person name="Lan S."/>
            <person name="Zhang J.S."/>
            <person name="Tsai W.C."/>
            <person name="Van de Peer Y."/>
            <person name="Liu Z.J."/>
        </authorList>
    </citation>
    <scope>NUCLEOTIDE SEQUENCE</scope>
    <source>
        <strain evidence="3">SCP</strain>
    </source>
</reference>
<evidence type="ECO:0000313" key="4">
    <source>
        <dbReference type="Proteomes" id="UP001179952"/>
    </source>
</evidence>
<dbReference type="EMBL" id="JAUJYN010000004">
    <property type="protein sequence ID" value="KAK1273160.1"/>
    <property type="molecule type" value="Genomic_DNA"/>
</dbReference>
<feature type="chain" id="PRO_5043608727" description="Transmembrane protein" evidence="2">
    <location>
        <begin position="32"/>
        <end position="79"/>
    </location>
</feature>
<accession>A0AAV9B9Y0</accession>
<dbReference type="AlphaFoldDB" id="A0AAV9B9Y0"/>
<evidence type="ECO:0000256" key="2">
    <source>
        <dbReference type="SAM" id="SignalP"/>
    </source>
</evidence>
<evidence type="ECO:0000256" key="1">
    <source>
        <dbReference type="SAM" id="MobiDB-lite"/>
    </source>
</evidence>
<sequence>MGQHKHMSMDVKRFIIFAALVVMLLFNPCSSLQEVGSHKPIVQKQELMLHNQWRKLLRVGGPGDGPGTPIPNAPVYIGH</sequence>
<feature type="region of interest" description="Disordered" evidence="1">
    <location>
        <begin position="59"/>
        <end position="79"/>
    </location>
</feature>
<evidence type="ECO:0008006" key="5">
    <source>
        <dbReference type="Google" id="ProtNLM"/>
    </source>
</evidence>